<reference evidence="1" key="1">
    <citation type="submission" date="2023-06" db="EMBL/GenBank/DDBJ databases">
        <title>Genomic analysis of the entomopathogenic nematode Steinernema hermaphroditum.</title>
        <authorList>
            <person name="Schwarz E.M."/>
            <person name="Heppert J.K."/>
            <person name="Baniya A."/>
            <person name="Schwartz H.T."/>
            <person name="Tan C.-H."/>
            <person name="Antoshechkin I."/>
            <person name="Sternberg P.W."/>
            <person name="Goodrich-Blair H."/>
            <person name="Dillman A.R."/>
        </authorList>
    </citation>
    <scope>NUCLEOTIDE SEQUENCE</scope>
    <source>
        <strain evidence="1">PS9179</strain>
        <tissue evidence="1">Whole animal</tissue>
    </source>
</reference>
<dbReference type="Proteomes" id="UP001175271">
    <property type="component" value="Unassembled WGS sequence"/>
</dbReference>
<evidence type="ECO:0008006" key="3">
    <source>
        <dbReference type="Google" id="ProtNLM"/>
    </source>
</evidence>
<sequence length="370" mass="42912">MDTISQLFIEAVIDLNCSTSDRSNFAKLSSYWGDRATYVIKNRIEIALYINFAPKKGKRRLERNREQLYYGFYRGVQNVSKQVFDDPRRHAITNINVYEYYRTNRFLCKRMTADDAEKLKQILVNNCQPIEILHFEQFPFRESGEFWDLIDVIPAIRRFEQGANVHHNVQRMNESIKKLCAGDMPARTCGVKPELPIIAAEADEQPTVVDDIQKKPDEKEEILFEEASTKRTRTKTTGKGAYMHGGFTYRRDRELRKQPGKISFRCVDRQCSSRAHIDSITHRGRVVVPHNHGPDMVDKQIRLAHDQLEQMARTSASTTSDALANRNAVIAIRSNLSAEALTRATDSSAFTRWFQRRRHKIRLSYHCPNQ</sequence>
<evidence type="ECO:0000313" key="1">
    <source>
        <dbReference type="EMBL" id="KAK0428939.1"/>
    </source>
</evidence>
<evidence type="ECO:0000313" key="2">
    <source>
        <dbReference type="Proteomes" id="UP001175271"/>
    </source>
</evidence>
<dbReference type="EMBL" id="JAUCMV010000001">
    <property type="protein sequence ID" value="KAK0428939.1"/>
    <property type="molecule type" value="Genomic_DNA"/>
</dbReference>
<dbReference type="Gene3D" id="2.20.25.240">
    <property type="match status" value="1"/>
</dbReference>
<keyword evidence="2" id="KW-1185">Reference proteome</keyword>
<name>A0AA39ISK9_9BILA</name>
<organism evidence="1 2">
    <name type="scientific">Steinernema hermaphroditum</name>
    <dbReference type="NCBI Taxonomy" id="289476"/>
    <lineage>
        <taxon>Eukaryota</taxon>
        <taxon>Metazoa</taxon>
        <taxon>Ecdysozoa</taxon>
        <taxon>Nematoda</taxon>
        <taxon>Chromadorea</taxon>
        <taxon>Rhabditida</taxon>
        <taxon>Tylenchina</taxon>
        <taxon>Panagrolaimomorpha</taxon>
        <taxon>Strongyloidoidea</taxon>
        <taxon>Steinernematidae</taxon>
        <taxon>Steinernema</taxon>
    </lineage>
</organism>
<accession>A0AA39ISK9</accession>
<protein>
    <recommendedName>
        <fullName evidence="3">FLYWCH-type domain-containing protein</fullName>
    </recommendedName>
</protein>
<comment type="caution">
    <text evidence="1">The sequence shown here is derived from an EMBL/GenBank/DDBJ whole genome shotgun (WGS) entry which is preliminary data.</text>
</comment>
<dbReference type="AlphaFoldDB" id="A0AA39ISK9"/>
<gene>
    <name evidence="1" type="ORF">QR680_011093</name>
</gene>
<proteinExistence type="predicted"/>